<dbReference type="STRING" id="1408250.Q760_16620"/>
<comment type="caution">
    <text evidence="2">The sequence shown here is derived from an EMBL/GenBank/DDBJ whole genome shotgun (WGS) entry which is preliminary data.</text>
</comment>
<evidence type="ECO:0000256" key="1">
    <source>
        <dbReference type="SAM" id="Phobius"/>
    </source>
</evidence>
<evidence type="ECO:0000313" key="2">
    <source>
        <dbReference type="EMBL" id="KGM01889.1"/>
    </source>
</evidence>
<keyword evidence="1" id="KW-1133">Transmembrane helix</keyword>
<feature type="transmembrane region" description="Helical" evidence="1">
    <location>
        <begin position="38"/>
        <end position="64"/>
    </location>
</feature>
<dbReference type="Proteomes" id="UP000029833">
    <property type="component" value="Unassembled WGS sequence"/>
</dbReference>
<reference evidence="2 3" key="1">
    <citation type="submission" date="2013-10" db="EMBL/GenBank/DDBJ databases">
        <authorList>
            <person name="Wang G."/>
            <person name="Zhuang W."/>
        </authorList>
    </citation>
    <scope>NUCLEOTIDE SEQUENCE [LARGE SCALE GENOMIC DNA]</scope>
    <source>
        <strain evidence="2 3">DSM 20118</strain>
    </source>
</reference>
<evidence type="ECO:0008006" key="4">
    <source>
        <dbReference type="Google" id="ProtNLM"/>
    </source>
</evidence>
<proteinExistence type="predicted"/>
<keyword evidence="3" id="KW-1185">Reference proteome</keyword>
<gene>
    <name evidence="2" type="ORF">Q760_16620</name>
</gene>
<dbReference type="AlphaFoldDB" id="A0A0A0B7X0"/>
<evidence type="ECO:0000313" key="3">
    <source>
        <dbReference type="Proteomes" id="UP000029833"/>
    </source>
</evidence>
<name>A0A0A0B7X0_9CELL</name>
<keyword evidence="1" id="KW-0812">Transmembrane</keyword>
<dbReference type="RefSeq" id="WP_034630792.1">
    <property type="nucleotide sequence ID" value="NZ_AXNT01000077.1"/>
</dbReference>
<keyword evidence="1" id="KW-0472">Membrane</keyword>
<protein>
    <recommendedName>
        <fullName evidence="4">Pilus assembly protein</fullName>
    </recommendedName>
</protein>
<organism evidence="2 3">
    <name type="scientific">Cellulomonas cellasea DSM 20118</name>
    <dbReference type="NCBI Taxonomy" id="1408250"/>
    <lineage>
        <taxon>Bacteria</taxon>
        <taxon>Bacillati</taxon>
        <taxon>Actinomycetota</taxon>
        <taxon>Actinomycetes</taxon>
        <taxon>Micrococcales</taxon>
        <taxon>Cellulomonadaceae</taxon>
        <taxon>Cellulomonas</taxon>
    </lineage>
</organism>
<accession>A0A0A0B7X0</accession>
<sequence>MIETLNRKAVLARLAVTGYVLGAFERRDERGQGAVEYVGIILVVAAIIIALVALGPGLGAAIGAKITAAIASF</sequence>
<dbReference type="EMBL" id="AXNT01000077">
    <property type="protein sequence ID" value="KGM01889.1"/>
    <property type="molecule type" value="Genomic_DNA"/>
</dbReference>